<evidence type="ECO:0000313" key="10">
    <source>
        <dbReference type="EMBL" id="PKW26574.1"/>
    </source>
</evidence>
<dbReference type="GO" id="GO:0005524">
    <property type="term" value="F:ATP binding"/>
    <property type="evidence" value="ECO:0007669"/>
    <property type="project" value="UniProtKB-KW"/>
</dbReference>
<dbReference type="PANTHER" id="PTHR43790:SF3">
    <property type="entry name" value="D-ALLOSE IMPORT ATP-BINDING PROTEIN ALSA-RELATED"/>
    <property type="match status" value="1"/>
</dbReference>
<keyword evidence="7" id="KW-1278">Translocase</keyword>
<dbReference type="GO" id="GO:0016887">
    <property type="term" value="F:ATP hydrolysis activity"/>
    <property type="evidence" value="ECO:0007669"/>
    <property type="project" value="InterPro"/>
</dbReference>
<dbReference type="PANTHER" id="PTHR43790">
    <property type="entry name" value="CARBOHYDRATE TRANSPORT ATP-BINDING PROTEIN MG119-RELATED"/>
    <property type="match status" value="1"/>
</dbReference>
<keyword evidence="11" id="KW-1185">Reference proteome</keyword>
<name>A0A2N3YIA4_9MICO</name>
<keyword evidence="8" id="KW-0472">Membrane</keyword>
<keyword evidence="5" id="KW-0547">Nucleotide-binding</keyword>
<dbReference type="InterPro" id="IPR050107">
    <property type="entry name" value="ABC_carbohydrate_import_ATPase"/>
</dbReference>
<reference evidence="10 11" key="1">
    <citation type="submission" date="2017-12" db="EMBL/GenBank/DDBJ databases">
        <title>Sequencing the genomes of 1000 Actinobacteria strains.</title>
        <authorList>
            <person name="Klenk H.-P."/>
        </authorList>
    </citation>
    <scope>NUCLEOTIDE SEQUENCE [LARGE SCALE GENOMIC DNA]</scope>
    <source>
        <strain evidence="10 11">DSM 12806</strain>
    </source>
</reference>
<evidence type="ECO:0000256" key="4">
    <source>
        <dbReference type="ARBA" id="ARBA00022737"/>
    </source>
</evidence>
<dbReference type="SMART" id="SM00382">
    <property type="entry name" value="AAA"/>
    <property type="match status" value="2"/>
</dbReference>
<gene>
    <name evidence="10" type="ORF">ATL31_1388</name>
</gene>
<keyword evidence="4" id="KW-0677">Repeat</keyword>
<feature type="domain" description="ABC transporter" evidence="9">
    <location>
        <begin position="265"/>
        <end position="512"/>
    </location>
</feature>
<dbReference type="PROSITE" id="PS00211">
    <property type="entry name" value="ABC_TRANSPORTER_1"/>
    <property type="match status" value="1"/>
</dbReference>
<evidence type="ECO:0000256" key="5">
    <source>
        <dbReference type="ARBA" id="ARBA00022741"/>
    </source>
</evidence>
<dbReference type="EMBL" id="PJNE01000001">
    <property type="protein sequence ID" value="PKW26574.1"/>
    <property type="molecule type" value="Genomic_DNA"/>
</dbReference>
<protein>
    <submittedName>
        <fullName evidence="10">Ribose transport system ATP-binding protein</fullName>
    </submittedName>
</protein>
<dbReference type="InterPro" id="IPR027417">
    <property type="entry name" value="P-loop_NTPase"/>
</dbReference>
<dbReference type="SUPFAM" id="SSF52540">
    <property type="entry name" value="P-loop containing nucleoside triphosphate hydrolases"/>
    <property type="match status" value="2"/>
</dbReference>
<sequence length="519" mass="55494">MPPTEAHPRAAALPLLRVEGLSKRFGGVAALDGVDLTVRPGEVHGLVGANGAGKSTLIRCLAGLQDPDEGTISVDGVPVHITSPNAATDLGLAFIHQELNLVPQFDAVRNMLLGRPKVTRFGLVDWKNSRRPAAEAAERIGIDFSLERPVSELSVAQRWSVSIGRALVGEARMIAMDEPTASLSGAETARLHAIVRDLAASGVSVLYVSHRLDEVLDLCDTVSVFRDGRLTRVVTRGELSKAGLVHEIVGRELTPTEPTTAPTPSRPDDAPVLDVVGLTGGPVRDATFELRQGEVLGLGGLVGAGRTELARMLCGADPVASGTVRLDGVEVRFSDVGDAVRHGVALVPEERRSQGLVLQQSVAFNINVADQKPLRLVPWLPFIRPSRARARARELVERLDIKTGSVDQPVGTLSGGNQQKVLIARWLTRSQRVLILDELSRGVDIGARGEIHAIIRDLARQGTGVLAISSDNEELVALCDRVVVMSRGRVVGELAGDDLTEDRLTELSYTTPQTDQEVA</sequence>
<keyword evidence="2" id="KW-1003">Cell membrane</keyword>
<evidence type="ECO:0000256" key="6">
    <source>
        <dbReference type="ARBA" id="ARBA00022840"/>
    </source>
</evidence>
<dbReference type="AlphaFoldDB" id="A0A2N3YIA4"/>
<dbReference type="OrthoDB" id="39350at2"/>
<evidence type="ECO:0000256" key="8">
    <source>
        <dbReference type="ARBA" id="ARBA00023136"/>
    </source>
</evidence>
<dbReference type="CDD" id="cd03216">
    <property type="entry name" value="ABC_Carb_Monos_I"/>
    <property type="match status" value="1"/>
</dbReference>
<dbReference type="PROSITE" id="PS50893">
    <property type="entry name" value="ABC_TRANSPORTER_2"/>
    <property type="match status" value="2"/>
</dbReference>
<evidence type="ECO:0000256" key="1">
    <source>
        <dbReference type="ARBA" id="ARBA00022448"/>
    </source>
</evidence>
<keyword evidence="1" id="KW-0813">Transport</keyword>
<dbReference type="InterPro" id="IPR003593">
    <property type="entry name" value="AAA+_ATPase"/>
</dbReference>
<evidence type="ECO:0000256" key="7">
    <source>
        <dbReference type="ARBA" id="ARBA00022967"/>
    </source>
</evidence>
<dbReference type="InterPro" id="IPR017871">
    <property type="entry name" value="ABC_transporter-like_CS"/>
</dbReference>
<evidence type="ECO:0000259" key="9">
    <source>
        <dbReference type="PROSITE" id="PS50893"/>
    </source>
</evidence>
<dbReference type="Gene3D" id="3.40.50.300">
    <property type="entry name" value="P-loop containing nucleotide triphosphate hydrolases"/>
    <property type="match status" value="2"/>
</dbReference>
<accession>A0A2N3YIA4</accession>
<evidence type="ECO:0000256" key="2">
    <source>
        <dbReference type="ARBA" id="ARBA00022475"/>
    </source>
</evidence>
<evidence type="ECO:0000256" key="3">
    <source>
        <dbReference type="ARBA" id="ARBA00022597"/>
    </source>
</evidence>
<organism evidence="10 11">
    <name type="scientific">Phycicoccus duodecadis</name>
    <dbReference type="NCBI Taxonomy" id="173053"/>
    <lineage>
        <taxon>Bacteria</taxon>
        <taxon>Bacillati</taxon>
        <taxon>Actinomycetota</taxon>
        <taxon>Actinomycetes</taxon>
        <taxon>Micrococcales</taxon>
        <taxon>Intrasporangiaceae</taxon>
        <taxon>Phycicoccus</taxon>
    </lineage>
</organism>
<dbReference type="CDD" id="cd03215">
    <property type="entry name" value="ABC_Carb_Monos_II"/>
    <property type="match status" value="1"/>
</dbReference>
<proteinExistence type="predicted"/>
<feature type="domain" description="ABC transporter" evidence="9">
    <location>
        <begin position="16"/>
        <end position="252"/>
    </location>
</feature>
<dbReference type="InterPro" id="IPR003439">
    <property type="entry name" value="ABC_transporter-like_ATP-bd"/>
</dbReference>
<dbReference type="Pfam" id="PF00005">
    <property type="entry name" value="ABC_tran"/>
    <property type="match status" value="2"/>
</dbReference>
<keyword evidence="3" id="KW-0762">Sugar transport</keyword>
<evidence type="ECO:0000313" key="11">
    <source>
        <dbReference type="Proteomes" id="UP000233781"/>
    </source>
</evidence>
<dbReference type="Proteomes" id="UP000233781">
    <property type="component" value="Unassembled WGS sequence"/>
</dbReference>
<keyword evidence="6 10" id="KW-0067">ATP-binding</keyword>
<comment type="caution">
    <text evidence="10">The sequence shown here is derived from an EMBL/GenBank/DDBJ whole genome shotgun (WGS) entry which is preliminary data.</text>
</comment>